<dbReference type="RefSeq" id="WP_126864906.1">
    <property type="nucleotide sequence ID" value="NZ_JAUSTX010000015.1"/>
</dbReference>
<dbReference type="Proteomes" id="UP000267430">
    <property type="component" value="Unassembled WGS sequence"/>
</dbReference>
<evidence type="ECO:0000256" key="1">
    <source>
        <dbReference type="ARBA" id="ARBA00006817"/>
    </source>
</evidence>
<proteinExistence type="inferred from homology"/>
<evidence type="ECO:0000313" key="4">
    <source>
        <dbReference type="Proteomes" id="UP000267430"/>
    </source>
</evidence>
<evidence type="ECO:0000259" key="2">
    <source>
        <dbReference type="Pfam" id="PF08327"/>
    </source>
</evidence>
<dbReference type="CDD" id="cd07814">
    <property type="entry name" value="SRPBCC_CalC_Aha1-like"/>
    <property type="match status" value="1"/>
</dbReference>
<sequence length="165" mass="19494">MINTSTTTLTMTRRFDVTAERVFEAWLNPEMMRKWFFTMESTNKVAKNDPHVGGTWEIVDHREEKDYRAVGKYMEVDPPRKIVFTFKMPQFSDTEDRITVDIKPFENGCEMTFTQVIVVPYEEGWTEEDIEKARDEYNSQTEQGWGYMFEGLKQLVETGKINYPS</sequence>
<keyword evidence="4" id="KW-1185">Reference proteome</keyword>
<comment type="caution">
    <text evidence="3">The sequence shown here is derived from an EMBL/GenBank/DDBJ whole genome shotgun (WGS) entry which is preliminary data.</text>
</comment>
<dbReference type="AlphaFoldDB" id="A0A433HKE0"/>
<evidence type="ECO:0000313" key="3">
    <source>
        <dbReference type="EMBL" id="RUQ28798.1"/>
    </source>
</evidence>
<dbReference type="Pfam" id="PF08327">
    <property type="entry name" value="AHSA1"/>
    <property type="match status" value="1"/>
</dbReference>
<dbReference type="InterPro" id="IPR023393">
    <property type="entry name" value="START-like_dom_sf"/>
</dbReference>
<organism evidence="3 4">
    <name type="scientific">Peribacillus cavernae</name>
    <dbReference type="NCBI Taxonomy" id="1674310"/>
    <lineage>
        <taxon>Bacteria</taxon>
        <taxon>Bacillati</taxon>
        <taxon>Bacillota</taxon>
        <taxon>Bacilli</taxon>
        <taxon>Bacillales</taxon>
        <taxon>Bacillaceae</taxon>
        <taxon>Peribacillus</taxon>
    </lineage>
</organism>
<name>A0A433HKE0_9BACI</name>
<gene>
    <name evidence="3" type="ORF">ELQ35_11120</name>
</gene>
<feature type="domain" description="Activator of Hsp90 ATPase homologue 1/2-like C-terminal" evidence="2">
    <location>
        <begin position="16"/>
        <end position="157"/>
    </location>
</feature>
<protein>
    <submittedName>
        <fullName evidence="3">SRPBCC domain-containing protein</fullName>
    </submittedName>
</protein>
<dbReference type="OrthoDB" id="190358at2"/>
<comment type="similarity">
    <text evidence="1">Belongs to the AHA1 family.</text>
</comment>
<reference evidence="3 4" key="1">
    <citation type="submission" date="2018-12" db="EMBL/GenBank/DDBJ databases">
        <title>Bacillus chawlae sp. nov., Bacillus glennii sp. nov., and Bacillus saganii sp. nov. Isolated from the Vehicle Assembly Building at Kennedy Space Center where the Viking Spacecraft were Assembled.</title>
        <authorList>
            <person name="Seuylemezian A."/>
            <person name="Vaishampayan P."/>
        </authorList>
    </citation>
    <scope>NUCLEOTIDE SEQUENCE [LARGE SCALE GENOMIC DNA]</scope>
    <source>
        <strain evidence="3 4">L5</strain>
    </source>
</reference>
<dbReference type="SUPFAM" id="SSF55961">
    <property type="entry name" value="Bet v1-like"/>
    <property type="match status" value="1"/>
</dbReference>
<accession>A0A433HKE0</accession>
<dbReference type="Gene3D" id="3.30.530.20">
    <property type="match status" value="1"/>
</dbReference>
<dbReference type="InterPro" id="IPR013538">
    <property type="entry name" value="ASHA1/2-like_C"/>
</dbReference>
<dbReference type="EMBL" id="RYZZ01000014">
    <property type="protein sequence ID" value="RUQ28798.1"/>
    <property type="molecule type" value="Genomic_DNA"/>
</dbReference>